<evidence type="ECO:0000313" key="3">
    <source>
        <dbReference type="Proteomes" id="UP000276776"/>
    </source>
</evidence>
<name>A0A0N5D9B3_THECL</name>
<dbReference type="Gene3D" id="3.20.20.80">
    <property type="entry name" value="Glycosidases"/>
    <property type="match status" value="1"/>
</dbReference>
<dbReference type="EMBL" id="UYYF01004860">
    <property type="protein sequence ID" value="VDN07363.1"/>
    <property type="molecule type" value="Genomic_DNA"/>
</dbReference>
<reference evidence="4" key="1">
    <citation type="submission" date="2017-02" db="UniProtKB">
        <authorList>
            <consortium name="WormBaseParasite"/>
        </authorList>
    </citation>
    <scope>IDENTIFICATION</scope>
</reference>
<dbReference type="GO" id="GO:0005576">
    <property type="term" value="C:extracellular region"/>
    <property type="evidence" value="ECO:0007669"/>
    <property type="project" value="InterPro"/>
</dbReference>
<sequence length="440" mass="48943">MIVIQLSYYQALSNAKNVIAQCDATKFKDSNSLSGNGNGNAVSPHPFWRSIIGDICQLPSIPRPTNDPSKYIECVFQADNTGNRTHLGIWITKKCPSGYQFVAPARKCETIDFIENQQQLCDGPNREYYEFCLQPKINSRYMVKEVEQQMEQCICLDEEKKCECPKITTIELVPYSDKSNGSKVRFVRDVACPDHHITHCRDCTTSSCICGISTAYTPAAISFPSFPTAYGFPQLPSQQTRAGCRFLDSGELYCPQLQKQVKIPLLDVTASQPCALVNGQSLQNARYQGICSWMIDPLIADPESPSHFLQCQPAPKSSYCGRWQRMPCEPDLIFNAQLQVCVWNHVFLSFPEENPGPIPAQIAYPQITPTYPTITKLPSYPLSLIPETDANAKCNCGIGVQIGSCNANGQCPGHSTCKANQMDGQIFVSNILPHFFVLYS</sequence>
<dbReference type="Proteomes" id="UP000276776">
    <property type="component" value="Unassembled WGS sequence"/>
</dbReference>
<dbReference type="OrthoDB" id="5829832at2759"/>
<dbReference type="InterPro" id="IPR036508">
    <property type="entry name" value="Chitin-bd_dom_sf"/>
</dbReference>
<dbReference type="InterPro" id="IPR002557">
    <property type="entry name" value="Chitin-bd_dom"/>
</dbReference>
<feature type="domain" description="Chitin-binding type-2" evidence="1">
    <location>
        <begin position="54"/>
        <end position="115"/>
    </location>
</feature>
<protein>
    <submittedName>
        <fullName evidence="4">Chitin-binding type-2 domain-containing protein</fullName>
    </submittedName>
</protein>
<gene>
    <name evidence="2" type="ORF">TCLT_LOCUS9709</name>
</gene>
<keyword evidence="3" id="KW-1185">Reference proteome</keyword>
<dbReference type="WBParaSite" id="TCLT_0000972001-mRNA-1">
    <property type="protein sequence ID" value="TCLT_0000972001-mRNA-1"/>
    <property type="gene ID" value="TCLT_0000972001"/>
</dbReference>
<organism evidence="4">
    <name type="scientific">Thelazia callipaeda</name>
    <name type="common">Oriental eyeworm</name>
    <name type="synonym">Parasitic nematode</name>
    <dbReference type="NCBI Taxonomy" id="103827"/>
    <lineage>
        <taxon>Eukaryota</taxon>
        <taxon>Metazoa</taxon>
        <taxon>Ecdysozoa</taxon>
        <taxon>Nematoda</taxon>
        <taxon>Chromadorea</taxon>
        <taxon>Rhabditida</taxon>
        <taxon>Spirurina</taxon>
        <taxon>Spiruromorpha</taxon>
        <taxon>Thelazioidea</taxon>
        <taxon>Thelaziidae</taxon>
        <taxon>Thelazia</taxon>
    </lineage>
</organism>
<dbReference type="STRING" id="103827.A0A0N5D9B3"/>
<evidence type="ECO:0000313" key="2">
    <source>
        <dbReference type="EMBL" id="VDN07363.1"/>
    </source>
</evidence>
<evidence type="ECO:0000259" key="1">
    <source>
        <dbReference type="SMART" id="SM00494"/>
    </source>
</evidence>
<dbReference type="Pfam" id="PF01607">
    <property type="entry name" value="CBM_14"/>
    <property type="match status" value="1"/>
</dbReference>
<dbReference type="OMA" id="HYLQCQP"/>
<accession>A0A0N5D9B3</accession>
<dbReference type="SUPFAM" id="SSF57625">
    <property type="entry name" value="Invertebrate chitin-binding proteins"/>
    <property type="match status" value="1"/>
</dbReference>
<evidence type="ECO:0000313" key="4">
    <source>
        <dbReference type="WBParaSite" id="TCLT_0000972001-mRNA-1"/>
    </source>
</evidence>
<dbReference type="GO" id="GO:0008061">
    <property type="term" value="F:chitin binding"/>
    <property type="evidence" value="ECO:0007669"/>
    <property type="project" value="InterPro"/>
</dbReference>
<reference evidence="2 3" key="2">
    <citation type="submission" date="2018-11" db="EMBL/GenBank/DDBJ databases">
        <authorList>
            <consortium name="Pathogen Informatics"/>
        </authorList>
    </citation>
    <scope>NUCLEOTIDE SEQUENCE [LARGE SCALE GENOMIC DNA]</scope>
</reference>
<feature type="domain" description="Chitin-binding type-2" evidence="1">
    <location>
        <begin position="289"/>
        <end position="346"/>
    </location>
</feature>
<proteinExistence type="predicted"/>
<dbReference type="AlphaFoldDB" id="A0A0N5D9B3"/>
<dbReference type="SMART" id="SM00494">
    <property type="entry name" value="ChtBD2"/>
    <property type="match status" value="2"/>
</dbReference>